<comment type="pathway">
    <text evidence="2">Amino-acid biosynthesis; L-valine biosynthesis; L-valine from pyruvate: step 4/4.</text>
</comment>
<evidence type="ECO:0000256" key="6">
    <source>
        <dbReference type="ARBA" id="ARBA00048212"/>
    </source>
</evidence>
<accession>A0A1H7UM19</accession>
<dbReference type="Pfam" id="PF01063">
    <property type="entry name" value="Aminotran_4"/>
    <property type="match status" value="1"/>
</dbReference>
<dbReference type="InterPro" id="IPR043131">
    <property type="entry name" value="BCAT-like_N"/>
</dbReference>
<evidence type="ECO:0000256" key="3">
    <source>
        <dbReference type="ARBA" id="ARBA00005072"/>
    </source>
</evidence>
<evidence type="ECO:0000256" key="7">
    <source>
        <dbReference type="ARBA" id="ARBA00048798"/>
    </source>
</evidence>
<dbReference type="SUPFAM" id="SSF56752">
    <property type="entry name" value="D-aminoacid aminotransferase-like PLP-dependent enzymes"/>
    <property type="match status" value="1"/>
</dbReference>
<dbReference type="AlphaFoldDB" id="A0A1H7UM19"/>
<comment type="pathway">
    <text evidence="3">Amino-acid biosynthesis; L-leucine biosynthesis; L-leucine from 3-methyl-2-oxobutanoate: step 4/4.</text>
</comment>
<evidence type="ECO:0000256" key="2">
    <source>
        <dbReference type="ARBA" id="ARBA00004931"/>
    </source>
</evidence>
<comment type="catalytic activity">
    <reaction evidence="6">
        <text>L-valine + 2-oxoglutarate = 3-methyl-2-oxobutanoate + L-glutamate</text>
        <dbReference type="Rhea" id="RHEA:24813"/>
        <dbReference type="ChEBI" id="CHEBI:11851"/>
        <dbReference type="ChEBI" id="CHEBI:16810"/>
        <dbReference type="ChEBI" id="CHEBI:29985"/>
        <dbReference type="ChEBI" id="CHEBI:57762"/>
        <dbReference type="EC" id="2.6.1.42"/>
    </reaction>
</comment>
<dbReference type="InterPro" id="IPR036038">
    <property type="entry name" value="Aminotransferase-like"/>
</dbReference>
<dbReference type="GO" id="GO:0046394">
    <property type="term" value="P:carboxylic acid biosynthetic process"/>
    <property type="evidence" value="ECO:0007669"/>
    <property type="project" value="UniProtKB-ARBA"/>
</dbReference>
<evidence type="ECO:0000256" key="4">
    <source>
        <dbReference type="ARBA" id="ARBA00009320"/>
    </source>
</evidence>
<comment type="catalytic activity">
    <reaction evidence="8">
        <text>L-leucine + 2-oxoglutarate = 4-methyl-2-oxopentanoate + L-glutamate</text>
        <dbReference type="Rhea" id="RHEA:18321"/>
        <dbReference type="ChEBI" id="CHEBI:16810"/>
        <dbReference type="ChEBI" id="CHEBI:17865"/>
        <dbReference type="ChEBI" id="CHEBI:29985"/>
        <dbReference type="ChEBI" id="CHEBI:57427"/>
        <dbReference type="EC" id="2.6.1.42"/>
    </reaction>
</comment>
<dbReference type="Proteomes" id="UP000198990">
    <property type="component" value="Unassembled WGS sequence"/>
</dbReference>
<comment type="catalytic activity">
    <reaction evidence="7">
        <text>L-isoleucine + 2-oxoglutarate = (S)-3-methyl-2-oxopentanoate + L-glutamate</text>
        <dbReference type="Rhea" id="RHEA:24801"/>
        <dbReference type="ChEBI" id="CHEBI:16810"/>
        <dbReference type="ChEBI" id="CHEBI:29985"/>
        <dbReference type="ChEBI" id="CHEBI:35146"/>
        <dbReference type="ChEBI" id="CHEBI:58045"/>
        <dbReference type="EC" id="2.6.1.42"/>
    </reaction>
</comment>
<name>A0A1H7UM19_9FLAO</name>
<dbReference type="EC" id="2.6.1.42" evidence="5"/>
<dbReference type="PANTHER" id="PTHR42743">
    <property type="entry name" value="AMINO-ACID AMINOTRANSFERASE"/>
    <property type="match status" value="1"/>
</dbReference>
<evidence type="ECO:0000313" key="9">
    <source>
        <dbReference type="EMBL" id="SEL98043.1"/>
    </source>
</evidence>
<proteinExistence type="inferred from homology"/>
<evidence type="ECO:0000256" key="5">
    <source>
        <dbReference type="ARBA" id="ARBA00013053"/>
    </source>
</evidence>
<dbReference type="Gene3D" id="3.30.470.10">
    <property type="match status" value="1"/>
</dbReference>
<dbReference type="PANTHER" id="PTHR42743:SF11">
    <property type="entry name" value="AMINODEOXYCHORISMATE LYASE"/>
    <property type="match status" value="1"/>
</dbReference>
<comment type="similarity">
    <text evidence="4">Belongs to the class-IV pyridoxal-phosphate-dependent aminotransferase family.</text>
</comment>
<dbReference type="OrthoDB" id="9805628at2"/>
<sequence>MFNFNGKLINEEDKILDAKNRGLQFGDGVYEELRVVSGEVIFLEEHYLRLMSSMRILRMEIPMNFTMEFMEEEMLKTISNEDLKQTKHIKFTVFRKNENDNALANNSISYIVTTSILPNHFYVLEENEYEVELYKDFYKNASMLSNLDTTNKILNVVGRIYAQENDYHDCLVLNEQKQVIESLNGNIFLIQKNIIKTPPLTDGCLNGILRKKLIEIISKLEDYELQELSISPFELQKADELFVINAIDGIISITKYRKKLYSNYVAKNLIGKLNAAARMSVSKAV</sequence>
<dbReference type="RefSeq" id="WP_091625933.1">
    <property type="nucleotide sequence ID" value="NZ_FNZN01000007.1"/>
</dbReference>
<reference evidence="10" key="1">
    <citation type="submission" date="2016-10" db="EMBL/GenBank/DDBJ databases">
        <authorList>
            <person name="Varghese N."/>
            <person name="Submissions S."/>
        </authorList>
    </citation>
    <scope>NUCLEOTIDE SEQUENCE [LARGE SCALE GENOMIC DNA]</scope>
    <source>
        <strain evidence="10">DSM 16471</strain>
    </source>
</reference>
<dbReference type="InterPro" id="IPR050571">
    <property type="entry name" value="Class-IV_PLP-Dep_Aminotrnsfr"/>
</dbReference>
<dbReference type="GO" id="GO:0004084">
    <property type="term" value="F:branched-chain-amino-acid transaminase activity"/>
    <property type="evidence" value="ECO:0007669"/>
    <property type="project" value="UniProtKB-EC"/>
</dbReference>
<gene>
    <name evidence="9" type="ORF">SAMN04488008_107165</name>
</gene>
<keyword evidence="10" id="KW-1185">Reference proteome</keyword>
<comment type="pathway">
    <text evidence="1">Amino-acid biosynthesis; L-isoleucine biosynthesis; L-isoleucine from 2-oxobutanoate: step 4/4.</text>
</comment>
<dbReference type="Gene3D" id="3.20.10.10">
    <property type="entry name" value="D-amino Acid Aminotransferase, subunit A, domain 2"/>
    <property type="match status" value="1"/>
</dbReference>
<keyword evidence="9" id="KW-0032">Aminotransferase</keyword>
<dbReference type="STRING" id="228957.SAMN04488008_107165"/>
<evidence type="ECO:0000313" key="10">
    <source>
        <dbReference type="Proteomes" id="UP000198990"/>
    </source>
</evidence>
<dbReference type="EMBL" id="FNZN01000007">
    <property type="protein sequence ID" value="SEL98043.1"/>
    <property type="molecule type" value="Genomic_DNA"/>
</dbReference>
<dbReference type="InterPro" id="IPR043132">
    <property type="entry name" value="BCAT-like_C"/>
</dbReference>
<evidence type="ECO:0000256" key="1">
    <source>
        <dbReference type="ARBA" id="ARBA00004824"/>
    </source>
</evidence>
<protein>
    <recommendedName>
        <fullName evidence="5">branched-chain-amino-acid transaminase</fullName>
        <ecNumber evidence="5">2.6.1.42</ecNumber>
    </recommendedName>
</protein>
<organism evidence="9 10">
    <name type="scientific">Maribacter orientalis</name>
    <dbReference type="NCBI Taxonomy" id="228957"/>
    <lineage>
        <taxon>Bacteria</taxon>
        <taxon>Pseudomonadati</taxon>
        <taxon>Bacteroidota</taxon>
        <taxon>Flavobacteriia</taxon>
        <taxon>Flavobacteriales</taxon>
        <taxon>Flavobacteriaceae</taxon>
        <taxon>Maribacter</taxon>
    </lineage>
</organism>
<evidence type="ECO:0000256" key="8">
    <source>
        <dbReference type="ARBA" id="ARBA00049229"/>
    </source>
</evidence>
<dbReference type="InterPro" id="IPR001544">
    <property type="entry name" value="Aminotrans_IV"/>
</dbReference>
<keyword evidence="9" id="KW-0808">Transferase</keyword>